<gene>
    <name evidence="7" type="primary">hemK</name>
    <name evidence="7" type="ORF">NCTC10186_00616</name>
</gene>
<dbReference type="InterPro" id="IPR029063">
    <property type="entry name" value="SAM-dependent_MTases_sf"/>
</dbReference>
<dbReference type="Proteomes" id="UP000289862">
    <property type="component" value="Plasmid 2"/>
</dbReference>
<dbReference type="PROSITE" id="PS00092">
    <property type="entry name" value="N6_MTASE"/>
    <property type="match status" value="1"/>
</dbReference>
<evidence type="ECO:0000313" key="8">
    <source>
        <dbReference type="Proteomes" id="UP000289862"/>
    </source>
</evidence>
<evidence type="ECO:0000313" key="7">
    <source>
        <dbReference type="EMBL" id="VEU73129.1"/>
    </source>
</evidence>
<dbReference type="NCBIfam" id="TIGR00536">
    <property type="entry name" value="hemK_fam"/>
    <property type="match status" value="1"/>
</dbReference>
<dbReference type="InterPro" id="IPR007848">
    <property type="entry name" value="Small_mtfrase_dom"/>
</dbReference>
<keyword evidence="7" id="KW-0560">Oxidoreductase</keyword>
<dbReference type="SUPFAM" id="SSF53335">
    <property type="entry name" value="S-adenosyl-L-methionine-dependent methyltransferases"/>
    <property type="match status" value="1"/>
</dbReference>
<dbReference type="EMBL" id="LR215032">
    <property type="protein sequence ID" value="VEU73129.1"/>
    <property type="molecule type" value="Genomic_DNA"/>
</dbReference>
<keyword evidence="2 7" id="KW-0489">Methyltransferase</keyword>
<evidence type="ECO:0000256" key="3">
    <source>
        <dbReference type="ARBA" id="ARBA00022679"/>
    </source>
</evidence>
<reference evidence="7 8" key="1">
    <citation type="submission" date="2019-01" db="EMBL/GenBank/DDBJ databases">
        <authorList>
            <consortium name="Pathogen Informatics"/>
        </authorList>
    </citation>
    <scope>NUCLEOTIDE SEQUENCE [LARGE SCALE GENOMIC DNA]</scope>
    <source>
        <strain evidence="7 8">NCTC10186</strain>
        <plasmid evidence="8">2</plasmid>
    </source>
</reference>
<dbReference type="OrthoDB" id="9800643at2"/>
<comment type="catalytic activity">
    <reaction evidence="5">
        <text>L-glutaminyl-[peptide chain release factor] + S-adenosyl-L-methionine = N(5)-methyl-L-glutaminyl-[peptide chain release factor] + S-adenosyl-L-homocysteine + H(+)</text>
        <dbReference type="Rhea" id="RHEA:42896"/>
        <dbReference type="Rhea" id="RHEA-COMP:10271"/>
        <dbReference type="Rhea" id="RHEA-COMP:10272"/>
        <dbReference type="ChEBI" id="CHEBI:15378"/>
        <dbReference type="ChEBI" id="CHEBI:30011"/>
        <dbReference type="ChEBI" id="CHEBI:57856"/>
        <dbReference type="ChEBI" id="CHEBI:59789"/>
        <dbReference type="ChEBI" id="CHEBI:61891"/>
        <dbReference type="EC" id="2.1.1.297"/>
    </reaction>
</comment>
<keyword evidence="3 7" id="KW-0808">Transferase</keyword>
<protein>
    <recommendedName>
        <fullName evidence="1">peptide chain release factor N(5)-glutamine methyltransferase</fullName>
        <ecNumber evidence="1">2.1.1.297</ecNumber>
    </recommendedName>
</protein>
<sequence length="240" mass="28028">MPTKEDLILEKRRYGLDQTVSTFELEQLKQQMPIQKIIGYIEMADVNIDLSYNVLIPRYETEELIYWVKEEIHKINKKDFKILDLCTGSGFIGLALKKNFPHFEVTLSDISSQAIKQTKLNAQRNNLDVMIIQSNLFENLKTNNYDLIVANPPYLQSSEILSDSVLNFEPSSALFAPDDGFYFYKEIIKEAPKYLKNGHGLLFFEINPFHLEIWKKLSQKLDIEIQNDISNKPRMVKIRF</sequence>
<proteinExistence type="predicted"/>
<dbReference type="PANTHER" id="PTHR18895:SF74">
    <property type="entry name" value="MTRF1L RELEASE FACTOR GLUTAMINE METHYLTRANSFERASE"/>
    <property type="match status" value="1"/>
</dbReference>
<dbReference type="GO" id="GO:0032259">
    <property type="term" value="P:methylation"/>
    <property type="evidence" value="ECO:0007669"/>
    <property type="project" value="UniProtKB-KW"/>
</dbReference>
<name>A0A449B049_9BACT</name>
<dbReference type="GO" id="GO:0003676">
    <property type="term" value="F:nucleic acid binding"/>
    <property type="evidence" value="ECO:0007669"/>
    <property type="project" value="InterPro"/>
</dbReference>
<geneLocation type="plasmid" evidence="7 8">
    <name>2</name>
</geneLocation>
<evidence type="ECO:0000256" key="2">
    <source>
        <dbReference type="ARBA" id="ARBA00022603"/>
    </source>
</evidence>
<accession>A0A449B049</accession>
<dbReference type="CDD" id="cd02440">
    <property type="entry name" value="AdoMet_MTases"/>
    <property type="match status" value="1"/>
</dbReference>
<keyword evidence="8" id="KW-1185">Reference proteome</keyword>
<dbReference type="AlphaFoldDB" id="A0A449B049"/>
<dbReference type="InterPro" id="IPR019874">
    <property type="entry name" value="RF_methyltr_PrmC"/>
</dbReference>
<evidence type="ECO:0000256" key="5">
    <source>
        <dbReference type="ARBA" id="ARBA00048391"/>
    </source>
</evidence>
<evidence type="ECO:0000259" key="6">
    <source>
        <dbReference type="Pfam" id="PF05175"/>
    </source>
</evidence>
<dbReference type="KEGG" id="mgal:NCTC10186_00616"/>
<dbReference type="InterPro" id="IPR002052">
    <property type="entry name" value="DNA_methylase_N6_adenine_CS"/>
</dbReference>
<evidence type="ECO:0000256" key="1">
    <source>
        <dbReference type="ARBA" id="ARBA00012771"/>
    </source>
</evidence>
<organism evidence="7 8">
    <name type="scientific">Mycoplasmopsis gallopavonis</name>
    <dbReference type="NCBI Taxonomy" id="76629"/>
    <lineage>
        <taxon>Bacteria</taxon>
        <taxon>Bacillati</taxon>
        <taxon>Mycoplasmatota</taxon>
        <taxon>Mycoplasmoidales</taxon>
        <taxon>Metamycoplasmataceae</taxon>
        <taxon>Mycoplasmopsis</taxon>
    </lineage>
</organism>
<dbReference type="GO" id="GO:0102559">
    <property type="term" value="F:peptide chain release factor N(5)-glutamine methyltransferase activity"/>
    <property type="evidence" value="ECO:0007669"/>
    <property type="project" value="UniProtKB-EC"/>
</dbReference>
<feature type="domain" description="Methyltransferase small" evidence="6">
    <location>
        <begin position="76"/>
        <end position="160"/>
    </location>
</feature>
<keyword evidence="7" id="KW-0614">Plasmid</keyword>
<dbReference type="RefSeq" id="WP_119572259.1">
    <property type="nucleotide sequence ID" value="NZ_LR215032.1"/>
</dbReference>
<dbReference type="Gene3D" id="3.40.50.150">
    <property type="entry name" value="Vaccinia Virus protein VP39"/>
    <property type="match status" value="1"/>
</dbReference>
<dbReference type="Pfam" id="PF05175">
    <property type="entry name" value="MTS"/>
    <property type="match status" value="1"/>
</dbReference>
<dbReference type="InterPro" id="IPR050320">
    <property type="entry name" value="N5-glutamine_MTase"/>
</dbReference>
<dbReference type="EC" id="2.1.1.297" evidence="1"/>
<dbReference type="GO" id="GO:0016491">
    <property type="term" value="F:oxidoreductase activity"/>
    <property type="evidence" value="ECO:0007669"/>
    <property type="project" value="UniProtKB-KW"/>
</dbReference>
<dbReference type="InterPro" id="IPR004556">
    <property type="entry name" value="HemK-like"/>
</dbReference>
<keyword evidence="4" id="KW-0949">S-adenosyl-L-methionine</keyword>
<dbReference type="NCBIfam" id="TIGR03534">
    <property type="entry name" value="RF_mod_PrmC"/>
    <property type="match status" value="1"/>
</dbReference>
<evidence type="ECO:0000256" key="4">
    <source>
        <dbReference type="ARBA" id="ARBA00022691"/>
    </source>
</evidence>
<dbReference type="PANTHER" id="PTHR18895">
    <property type="entry name" value="HEMK METHYLTRANSFERASE"/>
    <property type="match status" value="1"/>
</dbReference>